<evidence type="ECO:0000313" key="3">
    <source>
        <dbReference type="EMBL" id="KAK6176919.1"/>
    </source>
</evidence>
<feature type="compositionally biased region" description="Acidic residues" evidence="1">
    <location>
        <begin position="149"/>
        <end position="158"/>
    </location>
</feature>
<feature type="region of interest" description="Disordered" evidence="1">
    <location>
        <begin position="137"/>
        <end position="158"/>
    </location>
</feature>
<dbReference type="Proteomes" id="UP001347796">
    <property type="component" value="Unassembled WGS sequence"/>
</dbReference>
<name>A0AAN8JIT8_PATCE</name>
<accession>A0AAN8JIT8</accession>
<comment type="caution">
    <text evidence="3">The sequence shown here is derived from an EMBL/GenBank/DDBJ whole genome shotgun (WGS) entry which is preliminary data.</text>
</comment>
<dbReference type="EMBL" id="JAZGQO010000010">
    <property type="protein sequence ID" value="KAK6176919.1"/>
    <property type="molecule type" value="Genomic_DNA"/>
</dbReference>
<feature type="signal peptide" evidence="2">
    <location>
        <begin position="1"/>
        <end position="21"/>
    </location>
</feature>
<evidence type="ECO:0000256" key="2">
    <source>
        <dbReference type="SAM" id="SignalP"/>
    </source>
</evidence>
<gene>
    <name evidence="3" type="ORF">SNE40_015124</name>
</gene>
<proteinExistence type="predicted"/>
<evidence type="ECO:0000313" key="4">
    <source>
        <dbReference type="Proteomes" id="UP001347796"/>
    </source>
</evidence>
<organism evidence="3 4">
    <name type="scientific">Patella caerulea</name>
    <name type="common">Rayed Mediterranean limpet</name>
    <dbReference type="NCBI Taxonomy" id="87958"/>
    <lineage>
        <taxon>Eukaryota</taxon>
        <taxon>Metazoa</taxon>
        <taxon>Spiralia</taxon>
        <taxon>Lophotrochozoa</taxon>
        <taxon>Mollusca</taxon>
        <taxon>Gastropoda</taxon>
        <taxon>Patellogastropoda</taxon>
        <taxon>Patelloidea</taxon>
        <taxon>Patellidae</taxon>
        <taxon>Patella</taxon>
    </lineage>
</organism>
<dbReference type="AlphaFoldDB" id="A0AAN8JIT8"/>
<keyword evidence="2" id="KW-0732">Signal</keyword>
<protein>
    <submittedName>
        <fullName evidence="3">Uncharacterized protein</fullName>
    </submittedName>
</protein>
<evidence type="ECO:0000256" key="1">
    <source>
        <dbReference type="SAM" id="MobiDB-lite"/>
    </source>
</evidence>
<reference evidence="3 4" key="1">
    <citation type="submission" date="2024-01" db="EMBL/GenBank/DDBJ databases">
        <title>The genome of the rayed Mediterranean limpet Patella caerulea (Linnaeus, 1758).</title>
        <authorList>
            <person name="Anh-Thu Weber A."/>
            <person name="Halstead-Nussloch G."/>
        </authorList>
    </citation>
    <scope>NUCLEOTIDE SEQUENCE [LARGE SCALE GENOMIC DNA]</scope>
    <source>
        <strain evidence="3">AATW-2023a</strain>
        <tissue evidence="3">Whole specimen</tissue>
    </source>
</reference>
<sequence length="178" mass="19587">MNSLVVLAVGLVVATVTVINAETTPTTEVPPIVEETAVDPAILEQVQRNNERLTGRLQERLARLLPIRARFLPISARFLSNVNRKIAVTKAALANLDELVNNLITLPNQRPLRLSTVLGLAADLNASNPEATGVRRRRRGVETVVSPEDATEDEDDSIDELEEEMMDIMSEVELKADE</sequence>
<keyword evidence="4" id="KW-1185">Reference proteome</keyword>
<feature type="chain" id="PRO_5042948901" evidence="2">
    <location>
        <begin position="22"/>
        <end position="178"/>
    </location>
</feature>